<feature type="transmembrane region" description="Helical" evidence="9">
    <location>
        <begin position="225"/>
        <end position="244"/>
    </location>
</feature>
<proteinExistence type="inferred from homology"/>
<feature type="transmembrane region" description="Helical" evidence="9">
    <location>
        <begin position="100"/>
        <end position="124"/>
    </location>
</feature>
<sequence>MSVEDISIVEATDAPALTARYMTWYRFSRNPAAIIGTIIVVSVVLIAIFAPLLATYPKHVGAVVDFRARHLPPDALHWFGTDKAGRDIFTRVLFGFRVSLLLVVGVLGISVPIGVTLGLLAGYFKGPVERFISGFTNVMLAIPPLVMALAVGNVLEPNLVNAMLAITVLWWTWHARLVYRVAKSVAVEDFIEAARLSGASHFHILTREILPNCISVISVKTTLDAAFVIMFGATLSFLGLGVQPPTPDLGSMIAESRQFLPEKWWEVLAPGMAIFYATLGFNLLGDGLRDMFDVET</sequence>
<feature type="domain" description="ABC transmembrane type-1" evidence="10">
    <location>
        <begin position="96"/>
        <end position="285"/>
    </location>
</feature>
<evidence type="ECO:0000256" key="2">
    <source>
        <dbReference type="ARBA" id="ARBA00022448"/>
    </source>
</evidence>
<dbReference type="EMBL" id="JAUSVO010000001">
    <property type="protein sequence ID" value="MDQ0435874.1"/>
    <property type="molecule type" value="Genomic_DNA"/>
</dbReference>
<dbReference type="InterPro" id="IPR000515">
    <property type="entry name" value="MetI-like"/>
</dbReference>
<keyword evidence="2 9" id="KW-0813">Transport</keyword>
<evidence type="ECO:0000313" key="11">
    <source>
        <dbReference type="EMBL" id="MDQ0435874.1"/>
    </source>
</evidence>
<comment type="similarity">
    <text evidence="9">Belongs to the binding-protein-dependent transport system permease family.</text>
</comment>
<dbReference type="PROSITE" id="PS50928">
    <property type="entry name" value="ABC_TM1"/>
    <property type="match status" value="1"/>
</dbReference>
<dbReference type="InterPro" id="IPR025966">
    <property type="entry name" value="OppC_N"/>
</dbReference>
<comment type="caution">
    <text evidence="11">The sequence shown here is derived from an EMBL/GenBank/DDBJ whole genome shotgun (WGS) entry which is preliminary data.</text>
</comment>
<gene>
    <name evidence="11" type="ORF">QO014_000244</name>
</gene>
<feature type="transmembrane region" description="Helical" evidence="9">
    <location>
        <begin position="131"/>
        <end position="151"/>
    </location>
</feature>
<keyword evidence="7 9" id="KW-1133">Transmembrane helix</keyword>
<evidence type="ECO:0000259" key="10">
    <source>
        <dbReference type="PROSITE" id="PS50928"/>
    </source>
</evidence>
<evidence type="ECO:0000256" key="7">
    <source>
        <dbReference type="ARBA" id="ARBA00022989"/>
    </source>
</evidence>
<dbReference type="CDD" id="cd06261">
    <property type="entry name" value="TM_PBP2"/>
    <property type="match status" value="1"/>
</dbReference>
<dbReference type="PANTHER" id="PTHR43386:SF1">
    <property type="entry name" value="D,D-DIPEPTIDE TRANSPORT SYSTEM PERMEASE PROTEIN DDPC-RELATED"/>
    <property type="match status" value="1"/>
</dbReference>
<name>A0ABU0H0P0_9HYPH</name>
<evidence type="ECO:0000256" key="8">
    <source>
        <dbReference type="ARBA" id="ARBA00023136"/>
    </source>
</evidence>
<comment type="subcellular location">
    <subcellularLocation>
        <location evidence="1 9">Cell membrane</location>
        <topology evidence="1 9">Multi-pass membrane protein</topology>
    </subcellularLocation>
</comment>
<dbReference type="Gene3D" id="1.10.3720.10">
    <property type="entry name" value="MetI-like"/>
    <property type="match status" value="1"/>
</dbReference>
<feature type="transmembrane region" description="Helical" evidence="9">
    <location>
        <begin position="264"/>
        <end position="284"/>
    </location>
</feature>
<organism evidence="11 12">
    <name type="scientific">Kaistia dalseonensis</name>
    <dbReference type="NCBI Taxonomy" id="410840"/>
    <lineage>
        <taxon>Bacteria</taxon>
        <taxon>Pseudomonadati</taxon>
        <taxon>Pseudomonadota</taxon>
        <taxon>Alphaproteobacteria</taxon>
        <taxon>Hyphomicrobiales</taxon>
        <taxon>Kaistiaceae</taxon>
        <taxon>Kaistia</taxon>
    </lineage>
</organism>
<keyword evidence="12" id="KW-1185">Reference proteome</keyword>
<keyword evidence="8 9" id="KW-0472">Membrane</keyword>
<dbReference type="RefSeq" id="WP_266346831.1">
    <property type="nucleotide sequence ID" value="NZ_JAPKNG010000001.1"/>
</dbReference>
<dbReference type="Proteomes" id="UP001241603">
    <property type="component" value="Unassembled WGS sequence"/>
</dbReference>
<reference evidence="11 12" key="1">
    <citation type="submission" date="2023-07" db="EMBL/GenBank/DDBJ databases">
        <title>Genomic Encyclopedia of Type Strains, Phase IV (KMG-IV): sequencing the most valuable type-strain genomes for metagenomic binning, comparative biology and taxonomic classification.</title>
        <authorList>
            <person name="Goeker M."/>
        </authorList>
    </citation>
    <scope>NUCLEOTIDE SEQUENCE [LARGE SCALE GENOMIC DNA]</scope>
    <source>
        <strain evidence="11 12">B6-8</strain>
    </source>
</reference>
<dbReference type="Pfam" id="PF00528">
    <property type="entry name" value="BPD_transp_1"/>
    <property type="match status" value="1"/>
</dbReference>
<keyword evidence="6" id="KW-0653">Protein transport</keyword>
<evidence type="ECO:0000256" key="1">
    <source>
        <dbReference type="ARBA" id="ARBA00004651"/>
    </source>
</evidence>
<dbReference type="PANTHER" id="PTHR43386">
    <property type="entry name" value="OLIGOPEPTIDE TRANSPORT SYSTEM PERMEASE PROTEIN APPC"/>
    <property type="match status" value="1"/>
</dbReference>
<evidence type="ECO:0000256" key="6">
    <source>
        <dbReference type="ARBA" id="ARBA00022927"/>
    </source>
</evidence>
<dbReference type="InterPro" id="IPR035906">
    <property type="entry name" value="MetI-like_sf"/>
</dbReference>
<feature type="transmembrane region" description="Helical" evidence="9">
    <location>
        <begin position="32"/>
        <end position="54"/>
    </location>
</feature>
<evidence type="ECO:0000256" key="5">
    <source>
        <dbReference type="ARBA" id="ARBA00022856"/>
    </source>
</evidence>
<accession>A0ABU0H0P0</accession>
<dbReference type="Pfam" id="PF12911">
    <property type="entry name" value="OppC_N"/>
    <property type="match status" value="1"/>
</dbReference>
<keyword evidence="5" id="KW-0571">Peptide transport</keyword>
<dbReference type="InterPro" id="IPR050366">
    <property type="entry name" value="BP-dependent_transpt_permease"/>
</dbReference>
<dbReference type="SUPFAM" id="SSF161098">
    <property type="entry name" value="MetI-like"/>
    <property type="match status" value="1"/>
</dbReference>
<evidence type="ECO:0000256" key="3">
    <source>
        <dbReference type="ARBA" id="ARBA00022475"/>
    </source>
</evidence>
<keyword evidence="3" id="KW-1003">Cell membrane</keyword>
<protein>
    <submittedName>
        <fullName evidence="11">Peptide/nickel transport system permease protein</fullName>
    </submittedName>
</protein>
<feature type="transmembrane region" description="Helical" evidence="9">
    <location>
        <begin position="157"/>
        <end position="173"/>
    </location>
</feature>
<evidence type="ECO:0000256" key="4">
    <source>
        <dbReference type="ARBA" id="ARBA00022692"/>
    </source>
</evidence>
<evidence type="ECO:0000256" key="9">
    <source>
        <dbReference type="RuleBase" id="RU363032"/>
    </source>
</evidence>
<keyword evidence="4 9" id="KW-0812">Transmembrane</keyword>
<evidence type="ECO:0000313" key="12">
    <source>
        <dbReference type="Proteomes" id="UP001241603"/>
    </source>
</evidence>